<protein>
    <recommendedName>
        <fullName evidence="4">Mitochondrial acidic protein MAM33</fullName>
    </recommendedName>
</protein>
<evidence type="ECO:0000313" key="2">
    <source>
        <dbReference type="EMBL" id="KAF7504605.1"/>
    </source>
</evidence>
<dbReference type="SUPFAM" id="SSF54529">
    <property type="entry name" value="Mitochondrial glycoprotein MAM33-like"/>
    <property type="match status" value="1"/>
</dbReference>
<dbReference type="OrthoDB" id="278212at2759"/>
<dbReference type="Gene3D" id="3.10.280.10">
    <property type="entry name" value="Mitochondrial glycoprotein"/>
    <property type="match status" value="1"/>
</dbReference>
<organism evidence="2 3">
    <name type="scientific">Endocarpon pusillum</name>
    <dbReference type="NCBI Taxonomy" id="364733"/>
    <lineage>
        <taxon>Eukaryota</taxon>
        <taxon>Fungi</taxon>
        <taxon>Dikarya</taxon>
        <taxon>Ascomycota</taxon>
        <taxon>Pezizomycotina</taxon>
        <taxon>Eurotiomycetes</taxon>
        <taxon>Chaetothyriomycetidae</taxon>
        <taxon>Verrucariales</taxon>
        <taxon>Verrucariaceae</taxon>
        <taxon>Endocarpon</taxon>
    </lineage>
</organism>
<dbReference type="AlphaFoldDB" id="A0A8H7AG77"/>
<gene>
    <name evidence="2" type="ORF">GJ744_002032</name>
</gene>
<dbReference type="Pfam" id="PF02330">
    <property type="entry name" value="MAM33"/>
    <property type="match status" value="1"/>
</dbReference>
<dbReference type="InterPro" id="IPR003428">
    <property type="entry name" value="MAM33"/>
</dbReference>
<dbReference type="InterPro" id="IPR036561">
    <property type="entry name" value="MAM33_sf"/>
</dbReference>
<proteinExistence type="predicted"/>
<evidence type="ECO:0008006" key="4">
    <source>
        <dbReference type="Google" id="ProtNLM"/>
    </source>
</evidence>
<evidence type="ECO:0000256" key="1">
    <source>
        <dbReference type="SAM" id="MobiDB-lite"/>
    </source>
</evidence>
<accession>A0A8H7AG77</accession>
<name>A0A8H7AG77_9EURO</name>
<dbReference type="Proteomes" id="UP000606974">
    <property type="component" value="Unassembled WGS sequence"/>
</dbReference>
<dbReference type="EMBL" id="JAACFV010000132">
    <property type="protein sequence ID" value="KAF7504605.1"/>
    <property type="molecule type" value="Genomic_DNA"/>
</dbReference>
<dbReference type="GO" id="GO:0042256">
    <property type="term" value="P:cytosolic ribosome assembly"/>
    <property type="evidence" value="ECO:0007669"/>
    <property type="project" value="TreeGrafter"/>
</dbReference>
<feature type="region of interest" description="Disordered" evidence="1">
    <location>
        <begin position="152"/>
        <end position="210"/>
    </location>
</feature>
<keyword evidence="3" id="KW-1185">Reference proteome</keyword>
<evidence type="ECO:0000313" key="3">
    <source>
        <dbReference type="Proteomes" id="UP000606974"/>
    </source>
</evidence>
<dbReference type="PANTHER" id="PTHR10826">
    <property type="entry name" value="COMPLEMENT COMPONENT 1"/>
    <property type="match status" value="1"/>
</dbReference>
<sequence length="326" mass="36186">MLSIRYAVRTVPRSLFRSSASSSLRPLSCLSKPCFLQSSWTPVQRQSHPAFSTSISKREPAGEFDQELSAKLENELSLEKETRDSKQLPPGVQEFLDNSSFELKDIPGNEEVILTKKFGDETVKVKFSIADMNYEQDGDQEDGENALEDEDLFDDTTPQRGGAQSKGTVNQGRTPGGNINVAPEDNVAPADRPELADSEDAGASEQAQSPAYPAAVHVTISKPGKGAIQIVTSAQDGLIIIENVYYYPKAEIAEAETPESDFARANIYAGPPFQNLDPELQSMLERYLDERGINEQLASFVPDYVDHKEQREYVQWLENMKRFVDA</sequence>
<dbReference type="PANTHER" id="PTHR10826:SF1">
    <property type="entry name" value="COMPLEMENT COMPONENT 1 Q SUBCOMPONENT-BINDING PROTEIN, MITOCHONDRIAL"/>
    <property type="match status" value="1"/>
</dbReference>
<dbReference type="GO" id="GO:0005759">
    <property type="term" value="C:mitochondrial matrix"/>
    <property type="evidence" value="ECO:0007669"/>
    <property type="project" value="InterPro"/>
</dbReference>
<comment type="caution">
    <text evidence="2">The sequence shown here is derived from an EMBL/GenBank/DDBJ whole genome shotgun (WGS) entry which is preliminary data.</text>
</comment>
<reference evidence="2" key="1">
    <citation type="submission" date="2020-02" db="EMBL/GenBank/DDBJ databases">
        <authorList>
            <person name="Palmer J.M."/>
        </authorList>
    </citation>
    <scope>NUCLEOTIDE SEQUENCE</scope>
    <source>
        <strain evidence="2">EPUS1.4</strain>
        <tissue evidence="2">Thallus</tissue>
    </source>
</reference>